<dbReference type="Proteomes" id="UP000676917">
    <property type="component" value="Unassembled WGS sequence"/>
</dbReference>
<dbReference type="RefSeq" id="WP_244853297.1">
    <property type="nucleotide sequence ID" value="NZ_BORP01000001.1"/>
</dbReference>
<keyword evidence="3" id="KW-1185">Reference proteome</keyword>
<evidence type="ECO:0000256" key="1">
    <source>
        <dbReference type="SAM" id="Phobius"/>
    </source>
</evidence>
<dbReference type="EMBL" id="BORP01000001">
    <property type="protein sequence ID" value="GIO25865.1"/>
    <property type="molecule type" value="Genomic_DNA"/>
</dbReference>
<keyword evidence="1" id="KW-0812">Transmembrane</keyword>
<feature type="transmembrane region" description="Helical" evidence="1">
    <location>
        <begin position="45"/>
        <end position="64"/>
    </location>
</feature>
<accession>A0A919X7Z5</accession>
<gene>
    <name evidence="2" type="ORF">J43TS3_04760</name>
</gene>
<sequence length="178" mass="20180">MKELIIYAKKGKMFFYGILCLIFIAIGIFLTAVSFSETGSDAFKFRVIGIICVIFFGLIMVYWVKSIIQRKPALIVSAEGILDQSTYIAAGLIKWEEISDIDFVELSGQTFLGIYTHDPDLIINRSSSFKSMLNKMNKGLLDTQVNIPVKILDCSMEELIETINYYFNDGVQEINENE</sequence>
<keyword evidence="1" id="KW-1133">Transmembrane helix</keyword>
<keyword evidence="1" id="KW-0472">Membrane</keyword>
<evidence type="ECO:0000313" key="3">
    <source>
        <dbReference type="Proteomes" id="UP000676917"/>
    </source>
</evidence>
<proteinExistence type="predicted"/>
<reference evidence="2" key="1">
    <citation type="submission" date="2021-03" db="EMBL/GenBank/DDBJ databases">
        <title>Antimicrobial resistance genes in bacteria isolated from Japanese honey, and their potential for conferring macrolide and lincosamide resistance in the American foulbrood pathogen Paenibacillus larvae.</title>
        <authorList>
            <person name="Okamoto M."/>
            <person name="Kumagai M."/>
            <person name="Kanamori H."/>
            <person name="Takamatsu D."/>
        </authorList>
    </citation>
    <scope>NUCLEOTIDE SEQUENCE</scope>
    <source>
        <strain evidence="2">J43TS3</strain>
    </source>
</reference>
<name>A0A919X7Z5_9BACI</name>
<comment type="caution">
    <text evidence="2">The sequence shown here is derived from an EMBL/GenBank/DDBJ whole genome shotgun (WGS) entry which is preliminary data.</text>
</comment>
<protein>
    <submittedName>
        <fullName evidence="2">Uncharacterized protein</fullName>
    </submittedName>
</protein>
<dbReference type="InterPro" id="IPR048136">
    <property type="entry name" value="STM3941-like"/>
</dbReference>
<dbReference type="NCBIfam" id="NF041635">
    <property type="entry name" value="STM3941_fam"/>
    <property type="match status" value="1"/>
</dbReference>
<evidence type="ECO:0000313" key="2">
    <source>
        <dbReference type="EMBL" id="GIO25865.1"/>
    </source>
</evidence>
<feature type="transmembrane region" description="Helical" evidence="1">
    <location>
        <begin position="12"/>
        <end position="33"/>
    </location>
</feature>
<dbReference type="AlphaFoldDB" id="A0A919X7Z5"/>
<organism evidence="2 3">
    <name type="scientific">Ornithinibacillus bavariensis</name>
    <dbReference type="NCBI Taxonomy" id="545502"/>
    <lineage>
        <taxon>Bacteria</taxon>
        <taxon>Bacillati</taxon>
        <taxon>Bacillota</taxon>
        <taxon>Bacilli</taxon>
        <taxon>Bacillales</taxon>
        <taxon>Bacillaceae</taxon>
        <taxon>Ornithinibacillus</taxon>
    </lineage>
</organism>